<dbReference type="PANTHER" id="PTHR43479">
    <property type="entry name" value="ACREF/ENVCD OPERON REPRESSOR-RELATED"/>
    <property type="match status" value="1"/>
</dbReference>
<evidence type="ECO:0000256" key="3">
    <source>
        <dbReference type="PROSITE-ProRule" id="PRU00335"/>
    </source>
</evidence>
<evidence type="ECO:0000259" key="4">
    <source>
        <dbReference type="PROSITE" id="PS50977"/>
    </source>
</evidence>
<dbReference type="SUPFAM" id="SSF46689">
    <property type="entry name" value="Homeodomain-like"/>
    <property type="match status" value="1"/>
</dbReference>
<evidence type="ECO:0000313" key="5">
    <source>
        <dbReference type="EMBL" id="ASV67211.1"/>
    </source>
</evidence>
<dbReference type="Pfam" id="PF00440">
    <property type="entry name" value="TetR_N"/>
    <property type="match status" value="1"/>
</dbReference>
<keyword evidence="6" id="KW-1185">Reference proteome</keyword>
<evidence type="ECO:0000313" key="6">
    <source>
        <dbReference type="Proteomes" id="UP000215137"/>
    </source>
</evidence>
<protein>
    <submittedName>
        <fullName evidence="5">TetR family transcriptional regulator</fullName>
    </submittedName>
</protein>
<dbReference type="InterPro" id="IPR001647">
    <property type="entry name" value="HTH_TetR"/>
</dbReference>
<dbReference type="RefSeq" id="WP_095370786.1">
    <property type="nucleotide sequence ID" value="NZ_CP022983.1"/>
</dbReference>
<evidence type="ECO:0000256" key="2">
    <source>
        <dbReference type="ARBA" id="ARBA00023125"/>
    </source>
</evidence>
<gene>
    <name evidence="5" type="ORF">CKF48_07640</name>
</gene>
<feature type="DNA-binding region" description="H-T-H motif" evidence="3">
    <location>
        <begin position="34"/>
        <end position="53"/>
    </location>
</feature>
<dbReference type="Proteomes" id="UP000215137">
    <property type="component" value="Chromosome"/>
</dbReference>
<proteinExistence type="predicted"/>
<dbReference type="InterPro" id="IPR050624">
    <property type="entry name" value="HTH-type_Tx_Regulator"/>
</dbReference>
<reference evidence="5 6" key="1">
    <citation type="submission" date="2017-08" db="EMBL/GenBank/DDBJ databases">
        <title>Complete Genome Sequence of Bacillus kochii Oregon-R-modENCODE STRAIN BDGP4, isolated from Drosophila melanogaster gut.</title>
        <authorList>
            <person name="Wan K.H."/>
            <person name="Yu C."/>
            <person name="Park S."/>
            <person name="Hammonds A.S."/>
            <person name="Booth B.W."/>
            <person name="Celniker S.E."/>
        </authorList>
    </citation>
    <scope>NUCLEOTIDE SEQUENCE [LARGE SCALE GENOMIC DNA]</scope>
    <source>
        <strain evidence="5 6">BDGP4</strain>
    </source>
</reference>
<name>A0A248TG97_9BACI</name>
<dbReference type="Pfam" id="PF14278">
    <property type="entry name" value="TetR_C_8"/>
    <property type="match status" value="1"/>
</dbReference>
<accession>A0A248TG97</accession>
<keyword evidence="2 3" id="KW-0238">DNA-binding</keyword>
<sequence length="195" mass="22975">MKKEKVDLRILKTRKAIKEAFLSLVQSKGYERITIQDIADEALINRNTFYLHYIDKSHLLEKLCEENMDKLNVCIHLELKEQKELDRSLFTKILSETFKVLEVDIDFYKTMLTQNGHPNFSNYLKRELKEIMLSGLGNHTHNRKVQINVEYMISGLVGVICMWITDSENLVVEEIVEQLSEIHFHNVQELFKSMN</sequence>
<dbReference type="PANTHER" id="PTHR43479:SF7">
    <property type="entry name" value="TETR-FAMILY TRANSCRIPTIONAL REGULATOR"/>
    <property type="match status" value="1"/>
</dbReference>
<dbReference type="InterPro" id="IPR039532">
    <property type="entry name" value="TetR_C_Firmicutes"/>
</dbReference>
<dbReference type="EMBL" id="CP022983">
    <property type="protein sequence ID" value="ASV67211.1"/>
    <property type="molecule type" value="Genomic_DNA"/>
</dbReference>
<dbReference type="InterPro" id="IPR009057">
    <property type="entry name" value="Homeodomain-like_sf"/>
</dbReference>
<dbReference type="KEGG" id="bko:CKF48_07640"/>
<keyword evidence="1" id="KW-0678">Repressor</keyword>
<dbReference type="PROSITE" id="PS50977">
    <property type="entry name" value="HTH_TETR_2"/>
    <property type="match status" value="1"/>
</dbReference>
<organism evidence="5 6">
    <name type="scientific">Cytobacillus kochii</name>
    <dbReference type="NCBI Taxonomy" id="859143"/>
    <lineage>
        <taxon>Bacteria</taxon>
        <taxon>Bacillati</taxon>
        <taxon>Bacillota</taxon>
        <taxon>Bacilli</taxon>
        <taxon>Bacillales</taxon>
        <taxon>Bacillaceae</taxon>
        <taxon>Cytobacillus</taxon>
    </lineage>
</organism>
<dbReference type="AlphaFoldDB" id="A0A248TG97"/>
<feature type="domain" description="HTH tetR-type" evidence="4">
    <location>
        <begin position="11"/>
        <end position="71"/>
    </location>
</feature>
<dbReference type="Gene3D" id="1.10.357.10">
    <property type="entry name" value="Tetracycline Repressor, domain 2"/>
    <property type="match status" value="1"/>
</dbReference>
<dbReference type="GO" id="GO:0003677">
    <property type="term" value="F:DNA binding"/>
    <property type="evidence" value="ECO:0007669"/>
    <property type="project" value="UniProtKB-UniRule"/>
</dbReference>
<dbReference type="OrthoDB" id="9810250at2"/>
<evidence type="ECO:0000256" key="1">
    <source>
        <dbReference type="ARBA" id="ARBA00022491"/>
    </source>
</evidence>